<organism evidence="2">
    <name type="scientific">uncultured Nocardioidaceae bacterium</name>
    <dbReference type="NCBI Taxonomy" id="253824"/>
    <lineage>
        <taxon>Bacteria</taxon>
        <taxon>Bacillati</taxon>
        <taxon>Actinomycetota</taxon>
        <taxon>Actinomycetes</taxon>
        <taxon>Propionibacteriales</taxon>
        <taxon>Nocardioidaceae</taxon>
        <taxon>environmental samples</taxon>
    </lineage>
</organism>
<dbReference type="InterPro" id="IPR041581">
    <property type="entry name" value="Glyoxalase_6"/>
</dbReference>
<gene>
    <name evidence="2" type="ORF">AVDCRST_MAG29-753</name>
</gene>
<protein>
    <recommendedName>
        <fullName evidence="1">Glyoxalase-like domain-containing protein</fullName>
    </recommendedName>
</protein>
<accession>A0A6J4LB86</accession>
<proteinExistence type="predicted"/>
<feature type="domain" description="Glyoxalase-like" evidence="1">
    <location>
        <begin position="5"/>
        <end position="101"/>
    </location>
</feature>
<dbReference type="AlphaFoldDB" id="A0A6J4LB86"/>
<sequence>MYKDLCIDAVDDERMRRFWADVLGLRRHDHPPGPWVLSGPTPQHAVWVNQVPEPQAVKQRVHLDVHAASVESIEVLGATRLPGDFPWTVMTDPEGGELCVFVRAEVPDYRLYEIGVDAEDAASVAGWWAQVLGVSVEHDETGCCSLEGVPGAPFDAIVFAPVPEPKTVKNRIHWDVTGSVDDLLGMGAQLLRRPDADIAWTVLADPEGNEFCVFAP</sequence>
<dbReference type="EMBL" id="CADCUG010000042">
    <property type="protein sequence ID" value="CAA9326173.1"/>
    <property type="molecule type" value="Genomic_DNA"/>
</dbReference>
<reference evidence="2" key="1">
    <citation type="submission" date="2020-02" db="EMBL/GenBank/DDBJ databases">
        <authorList>
            <person name="Meier V. D."/>
        </authorList>
    </citation>
    <scope>NUCLEOTIDE SEQUENCE</scope>
    <source>
        <strain evidence="2">AVDCRST_MAG29</strain>
    </source>
</reference>
<dbReference type="InterPro" id="IPR029068">
    <property type="entry name" value="Glyas_Bleomycin-R_OHBP_Dase"/>
</dbReference>
<dbReference type="SUPFAM" id="SSF54593">
    <property type="entry name" value="Glyoxalase/Bleomycin resistance protein/Dihydroxybiphenyl dioxygenase"/>
    <property type="match status" value="2"/>
</dbReference>
<dbReference type="Pfam" id="PF18029">
    <property type="entry name" value="Glyoxalase_6"/>
    <property type="match status" value="2"/>
</dbReference>
<feature type="domain" description="Glyoxalase-like" evidence="1">
    <location>
        <begin position="114"/>
        <end position="214"/>
    </location>
</feature>
<name>A0A6J4LB86_9ACTN</name>
<dbReference type="Gene3D" id="3.10.180.10">
    <property type="entry name" value="2,3-Dihydroxybiphenyl 1,2-Dioxygenase, domain 1"/>
    <property type="match status" value="2"/>
</dbReference>
<evidence type="ECO:0000259" key="1">
    <source>
        <dbReference type="Pfam" id="PF18029"/>
    </source>
</evidence>
<dbReference type="PANTHER" id="PTHR35908">
    <property type="entry name" value="HYPOTHETICAL FUSION PROTEIN"/>
    <property type="match status" value="1"/>
</dbReference>
<evidence type="ECO:0000313" key="2">
    <source>
        <dbReference type="EMBL" id="CAA9326173.1"/>
    </source>
</evidence>
<dbReference type="PANTHER" id="PTHR35908:SF1">
    <property type="entry name" value="CONSERVED PROTEIN"/>
    <property type="match status" value="1"/>
</dbReference>